<sequence>MASRTPAPKQSGTQQEGSQTHGGSKVPVSTATGAAGGRSQQNGSGEHVIGSGQKEEETQRNSEHLSLRGTRFPTKQRRTQQEGLAEEKSSRSFDFSDGESSASSILPAAETMWNLNQEQGKEPDLGNRTVFSQLWYTGTIRPLSKKAAQSIRVAAAGYMWKPGAEEGQGHMPKLAWDKITATKEEGGLAVLDPTRQIKALLAKWPVKATMDTEDQSWVALAEYILAKEWDPSNGEDVWRLMLTQAYQRRKLKSVFWQGVIQAWRTVAPALVREPGTRDEVLRQPLFENGRIKDQRGLVFAIAGRGNYGRAWVERGVIRIGDLWDEGRKIWKTAEELRDNLGRLWHVEERREALIQAIPVEWKQRLENETTTGKWYRPVLTMGEDHQFFKQVDNGKFEVWERNRAEGIPQCTMVFKEERVIGNPGLMEEVRVFVHFSAGGPPQPVLHLDGTPIRSMRLDIRLYGWSKVRGQPFISQYTPKLGMGIQRLEGSNSCKIQETIPESLTGSNLSVEY</sequence>
<gene>
    <name evidence="2" type="ORF">CBR_g45784</name>
</gene>
<feature type="compositionally biased region" description="Polar residues" evidence="1">
    <location>
        <begin position="8"/>
        <end position="44"/>
    </location>
</feature>
<reference evidence="2 3" key="1">
    <citation type="journal article" date="2018" name="Cell">
        <title>The Chara Genome: Secondary Complexity and Implications for Plant Terrestrialization.</title>
        <authorList>
            <person name="Nishiyama T."/>
            <person name="Sakayama H."/>
            <person name="Vries J.D."/>
            <person name="Buschmann H."/>
            <person name="Saint-Marcoux D."/>
            <person name="Ullrich K.K."/>
            <person name="Haas F.B."/>
            <person name="Vanderstraeten L."/>
            <person name="Becker D."/>
            <person name="Lang D."/>
            <person name="Vosolsobe S."/>
            <person name="Rombauts S."/>
            <person name="Wilhelmsson P.K.I."/>
            <person name="Janitza P."/>
            <person name="Kern R."/>
            <person name="Heyl A."/>
            <person name="Rumpler F."/>
            <person name="Villalobos L.I.A.C."/>
            <person name="Clay J.M."/>
            <person name="Skokan R."/>
            <person name="Toyoda A."/>
            <person name="Suzuki Y."/>
            <person name="Kagoshima H."/>
            <person name="Schijlen E."/>
            <person name="Tajeshwar N."/>
            <person name="Catarino B."/>
            <person name="Hetherington A.J."/>
            <person name="Saltykova A."/>
            <person name="Bonnot C."/>
            <person name="Breuninger H."/>
            <person name="Symeonidi A."/>
            <person name="Radhakrishnan G.V."/>
            <person name="Van Nieuwerburgh F."/>
            <person name="Deforce D."/>
            <person name="Chang C."/>
            <person name="Karol K.G."/>
            <person name="Hedrich R."/>
            <person name="Ulvskov P."/>
            <person name="Glockner G."/>
            <person name="Delwiche C.F."/>
            <person name="Petrasek J."/>
            <person name="Van de Peer Y."/>
            <person name="Friml J."/>
            <person name="Beilby M."/>
            <person name="Dolan L."/>
            <person name="Kohara Y."/>
            <person name="Sugano S."/>
            <person name="Fujiyama A."/>
            <person name="Delaux P.-M."/>
            <person name="Quint M."/>
            <person name="TheiBen G."/>
            <person name="Hagemann M."/>
            <person name="Harholt J."/>
            <person name="Dunand C."/>
            <person name="Zachgo S."/>
            <person name="Langdale J."/>
            <person name="Maumus F."/>
            <person name="Straeten D.V.D."/>
            <person name="Gould S.B."/>
            <person name="Rensing S.A."/>
        </authorList>
    </citation>
    <scope>NUCLEOTIDE SEQUENCE [LARGE SCALE GENOMIC DNA]</scope>
    <source>
        <strain evidence="2 3">S276</strain>
    </source>
</reference>
<accession>A0A388LZD7</accession>
<protein>
    <submittedName>
        <fullName evidence="2">Uncharacterized protein</fullName>
    </submittedName>
</protein>
<dbReference type="Proteomes" id="UP000265515">
    <property type="component" value="Unassembled WGS sequence"/>
</dbReference>
<comment type="caution">
    <text evidence="2">The sequence shown here is derived from an EMBL/GenBank/DDBJ whole genome shotgun (WGS) entry which is preliminary data.</text>
</comment>
<dbReference type="AlphaFoldDB" id="A0A388LZD7"/>
<name>A0A388LZD7_CHABU</name>
<dbReference type="EMBL" id="BFEA01000624">
    <property type="protein sequence ID" value="GBG87631.1"/>
    <property type="molecule type" value="Genomic_DNA"/>
</dbReference>
<proteinExistence type="predicted"/>
<evidence type="ECO:0000313" key="2">
    <source>
        <dbReference type="EMBL" id="GBG87631.1"/>
    </source>
</evidence>
<feature type="region of interest" description="Disordered" evidence="1">
    <location>
        <begin position="1"/>
        <end position="102"/>
    </location>
</feature>
<organism evidence="2 3">
    <name type="scientific">Chara braunii</name>
    <name type="common">Braun's stonewort</name>
    <dbReference type="NCBI Taxonomy" id="69332"/>
    <lineage>
        <taxon>Eukaryota</taxon>
        <taxon>Viridiplantae</taxon>
        <taxon>Streptophyta</taxon>
        <taxon>Charophyceae</taxon>
        <taxon>Charales</taxon>
        <taxon>Characeae</taxon>
        <taxon>Chara</taxon>
    </lineage>
</organism>
<feature type="compositionally biased region" description="Basic and acidic residues" evidence="1">
    <location>
        <begin position="53"/>
        <end position="66"/>
    </location>
</feature>
<keyword evidence="3" id="KW-1185">Reference proteome</keyword>
<evidence type="ECO:0000313" key="3">
    <source>
        <dbReference type="Proteomes" id="UP000265515"/>
    </source>
</evidence>
<evidence type="ECO:0000256" key="1">
    <source>
        <dbReference type="SAM" id="MobiDB-lite"/>
    </source>
</evidence>
<dbReference type="Gramene" id="GBG87631">
    <property type="protein sequence ID" value="GBG87631"/>
    <property type="gene ID" value="CBR_g45784"/>
</dbReference>